<comment type="similarity">
    <text evidence="2 9">Belongs to the Nudix hydrolase family.</text>
</comment>
<dbReference type="InterPro" id="IPR003293">
    <property type="entry name" value="Nudix_hydrolase6-like"/>
</dbReference>
<dbReference type="FunFam" id="3.40.630.30:FF:000062">
    <property type="entry name" value="Nucleoside diphosphate-linked moiety X motif 6"/>
    <property type="match status" value="1"/>
</dbReference>
<protein>
    <recommendedName>
        <fullName evidence="8 10">Nucleoside diphosphate-linked moiety X motif 6</fullName>
        <shortName evidence="10">Nudix motif 6</shortName>
        <ecNumber evidence="10">3.6.1.-</ecNumber>
    </recommendedName>
</protein>
<dbReference type="PROSITE" id="PS51462">
    <property type="entry name" value="NUDIX"/>
    <property type="match status" value="1"/>
</dbReference>
<evidence type="ECO:0000256" key="3">
    <source>
        <dbReference type="ARBA" id="ARBA00022490"/>
    </source>
</evidence>
<dbReference type="GO" id="GO:0051287">
    <property type="term" value="F:NAD binding"/>
    <property type="evidence" value="ECO:0007669"/>
    <property type="project" value="TreeGrafter"/>
</dbReference>
<reference evidence="13" key="1">
    <citation type="submission" date="2021-06" db="EMBL/GenBank/DDBJ databases">
        <authorList>
            <consortium name="Wellcome Sanger Institute Data Sharing"/>
        </authorList>
    </citation>
    <scope>NUCLEOTIDE SEQUENCE [LARGE SCALE GENOMIC DNA]</scope>
</reference>
<dbReference type="Ensembl" id="ENSECRT00000006445.1">
    <property type="protein sequence ID" value="ENSECRP00000006344.1"/>
    <property type="gene ID" value="ENSECRG00000004232.1"/>
</dbReference>
<comment type="function">
    <text evidence="7 10">May contribute to the regulation of cell proliferation.</text>
</comment>
<dbReference type="Gene3D" id="3.40.630.30">
    <property type="match status" value="1"/>
</dbReference>
<dbReference type="PANTHER" id="PTHR13994">
    <property type="entry name" value="NUDIX HYDROLASE RELATED"/>
    <property type="match status" value="1"/>
</dbReference>
<dbReference type="AlphaFoldDB" id="A0A8C4RT52"/>
<evidence type="ECO:0000256" key="10">
    <source>
        <dbReference type="RuleBase" id="RU368106"/>
    </source>
</evidence>
<evidence type="ECO:0000256" key="11">
    <source>
        <dbReference type="SAM" id="SignalP"/>
    </source>
</evidence>
<accession>A0A8C4RT52</accession>
<dbReference type="PANTHER" id="PTHR13994:SF46">
    <property type="entry name" value="NUCLEOSIDE DIPHOSPHATE-LINKED MOIETY X MOTIF 6"/>
    <property type="match status" value="1"/>
</dbReference>
<dbReference type="GO" id="GO:0047631">
    <property type="term" value="F:ADP-ribose diphosphatase activity"/>
    <property type="evidence" value="ECO:0007669"/>
    <property type="project" value="TreeGrafter"/>
</dbReference>
<evidence type="ECO:0000313" key="14">
    <source>
        <dbReference type="Proteomes" id="UP000694620"/>
    </source>
</evidence>
<keyword evidence="5 10" id="KW-0496">Mitochondrion</keyword>
<dbReference type="GO" id="GO:0035529">
    <property type="term" value="F:NADH pyrophosphatase activity"/>
    <property type="evidence" value="ECO:0007669"/>
    <property type="project" value="TreeGrafter"/>
</dbReference>
<dbReference type="InterPro" id="IPR015797">
    <property type="entry name" value="NUDIX_hydrolase-like_dom_sf"/>
</dbReference>
<dbReference type="PRINTS" id="PR01356">
    <property type="entry name" value="GFGPROTEIN"/>
</dbReference>
<dbReference type="EC" id="3.6.1.-" evidence="10"/>
<organism evidence="13 14">
    <name type="scientific">Erpetoichthys calabaricus</name>
    <name type="common">Rope fish</name>
    <name type="synonym">Calamoichthys calabaricus</name>
    <dbReference type="NCBI Taxonomy" id="27687"/>
    <lineage>
        <taxon>Eukaryota</taxon>
        <taxon>Metazoa</taxon>
        <taxon>Chordata</taxon>
        <taxon>Craniata</taxon>
        <taxon>Vertebrata</taxon>
        <taxon>Euteleostomi</taxon>
        <taxon>Actinopterygii</taxon>
        <taxon>Polypteriformes</taxon>
        <taxon>Polypteridae</taxon>
        <taxon>Erpetoichthys</taxon>
    </lineage>
</organism>
<dbReference type="InterPro" id="IPR040618">
    <property type="entry name" value="Pre-Nudix"/>
</dbReference>
<feature type="domain" description="Nudix hydrolase" evidence="12">
    <location>
        <begin position="152"/>
        <end position="284"/>
    </location>
</feature>
<evidence type="ECO:0000256" key="2">
    <source>
        <dbReference type="ARBA" id="ARBA00005582"/>
    </source>
</evidence>
<keyword evidence="3 10" id="KW-0963">Cytoplasm</keyword>
<dbReference type="Gene3D" id="3.90.79.10">
    <property type="entry name" value="Nucleoside Triphosphate Pyrophosphohydrolase"/>
    <property type="match status" value="1"/>
</dbReference>
<reference evidence="13" key="2">
    <citation type="submission" date="2025-08" db="UniProtKB">
        <authorList>
            <consortium name="Ensembl"/>
        </authorList>
    </citation>
    <scope>IDENTIFICATION</scope>
</reference>
<name>A0A8C4RT52_ERPCA</name>
<dbReference type="InterPro" id="IPR020476">
    <property type="entry name" value="Nudix_hydrolase"/>
</dbReference>
<dbReference type="GeneTree" id="ENSGT00390000008458"/>
<dbReference type="CDD" id="cd04670">
    <property type="entry name" value="NUDIX_ASFGF2_Nudt6"/>
    <property type="match status" value="1"/>
</dbReference>
<comment type="subunit">
    <text evidence="10">Monomer and homodimer.</text>
</comment>
<evidence type="ECO:0000256" key="6">
    <source>
        <dbReference type="ARBA" id="ARBA00023242"/>
    </source>
</evidence>
<feature type="chain" id="PRO_5034844333" description="Nucleoside diphosphate-linked moiety X motif 6" evidence="11">
    <location>
        <begin position="24"/>
        <end position="325"/>
    </location>
</feature>
<dbReference type="PRINTS" id="PR00502">
    <property type="entry name" value="NUDIXFAMILY"/>
</dbReference>
<evidence type="ECO:0000256" key="8">
    <source>
        <dbReference type="ARBA" id="ARBA00068898"/>
    </source>
</evidence>
<evidence type="ECO:0000259" key="12">
    <source>
        <dbReference type="PROSITE" id="PS51462"/>
    </source>
</evidence>
<evidence type="ECO:0000256" key="9">
    <source>
        <dbReference type="RuleBase" id="RU003476"/>
    </source>
</evidence>
<dbReference type="GO" id="GO:0005739">
    <property type="term" value="C:mitochondrion"/>
    <property type="evidence" value="ECO:0007669"/>
    <property type="project" value="UniProtKB-SubCell"/>
</dbReference>
<reference evidence="13" key="3">
    <citation type="submission" date="2025-09" db="UniProtKB">
        <authorList>
            <consortium name="Ensembl"/>
        </authorList>
    </citation>
    <scope>IDENTIFICATION</scope>
</reference>
<dbReference type="Gene3D" id="4.10.80.100">
    <property type="match status" value="1"/>
</dbReference>
<dbReference type="SUPFAM" id="SSF55811">
    <property type="entry name" value="Nudix"/>
    <property type="match status" value="1"/>
</dbReference>
<dbReference type="Pfam" id="PF00293">
    <property type="entry name" value="NUDIX"/>
    <property type="match status" value="1"/>
</dbReference>
<evidence type="ECO:0000256" key="7">
    <source>
        <dbReference type="ARBA" id="ARBA00057091"/>
    </source>
</evidence>
<dbReference type="InterPro" id="IPR000086">
    <property type="entry name" value="NUDIX_hydrolase_dom"/>
</dbReference>
<evidence type="ECO:0000313" key="13">
    <source>
        <dbReference type="Ensembl" id="ENSECRP00000006344.1"/>
    </source>
</evidence>
<keyword evidence="6 10" id="KW-0539">Nucleus</keyword>
<gene>
    <name evidence="13" type="primary">NUDT6</name>
</gene>
<dbReference type="PROSITE" id="PS00893">
    <property type="entry name" value="NUDIX_BOX"/>
    <property type="match status" value="1"/>
</dbReference>
<keyword evidence="4 9" id="KW-0378">Hydrolase</keyword>
<dbReference type="InterPro" id="IPR020084">
    <property type="entry name" value="NUDIX_hydrolase_CS"/>
</dbReference>
<sequence>MLLKSRTLMVLLKNACFLFRCNGRIIVENAKYMSLDVDDSRLSNLPRVPLTTKVFMDRGRIDRFGGVTVDFGERSFPGDLHEHEFQRLLQESVTQWKSDGRVAVWLHIPIFQSRFIASAASLGFTFHHAQKDHSVLTIWLKEEPSRLPVYATHQVGVAGTVFDEATGRVLVVQDRNKSKNTWKFPGGLSDPGETIVNTAVREVFEETGIKSEFKSLLSVRQQHQHPGAFGNSDMYFICRLKPLSFEINFCQQECVRCEWMDIVKLVRTTDTTPITNRIARLLLYGFREGFEKIDLQVKELPAIYTGLFYQLYHKELPESYEQICS</sequence>
<feature type="signal peptide" evidence="11">
    <location>
        <begin position="1"/>
        <end position="23"/>
    </location>
</feature>
<proteinExistence type="inferred from homology"/>
<dbReference type="FunFam" id="3.90.79.10:FF:000027">
    <property type="entry name" value="nucleoside diphosphate-linked moiety X motif 6"/>
    <property type="match status" value="1"/>
</dbReference>
<keyword evidence="14" id="KW-1185">Reference proteome</keyword>
<evidence type="ECO:0000256" key="1">
    <source>
        <dbReference type="ARBA" id="ARBA00004123"/>
    </source>
</evidence>
<evidence type="ECO:0000256" key="4">
    <source>
        <dbReference type="ARBA" id="ARBA00022801"/>
    </source>
</evidence>
<dbReference type="GO" id="GO:0005634">
    <property type="term" value="C:nucleus"/>
    <property type="evidence" value="ECO:0007669"/>
    <property type="project" value="UniProtKB-SubCell"/>
</dbReference>
<dbReference type="Proteomes" id="UP000694620">
    <property type="component" value="Chromosome 5"/>
</dbReference>
<comment type="subcellular location">
    <subcellularLocation>
        <location evidence="10">Cytoplasm</location>
    </subcellularLocation>
    <subcellularLocation>
        <location evidence="1 10">Nucleus</location>
    </subcellularLocation>
    <subcellularLocation>
        <location evidence="10">Mitochondrion</location>
    </subcellularLocation>
</comment>
<evidence type="ECO:0000256" key="5">
    <source>
        <dbReference type="ARBA" id="ARBA00023128"/>
    </source>
</evidence>
<dbReference type="Pfam" id="PF18290">
    <property type="entry name" value="Nudix_hydro"/>
    <property type="match status" value="1"/>
</dbReference>
<keyword evidence="11" id="KW-0732">Signal</keyword>